<reference evidence="3" key="1">
    <citation type="submission" date="2023-07" db="EMBL/GenBank/DDBJ databases">
        <title>Chryseobacterium sp. GMJ5 Genome sequencing and assembly.</title>
        <authorList>
            <person name="Jung Y."/>
        </authorList>
    </citation>
    <scope>NUCLEOTIDE SEQUENCE [LARGE SCALE GENOMIC DNA]</scope>
    <source>
        <strain evidence="3">GMJ5</strain>
    </source>
</reference>
<feature type="chain" id="PRO_5046625144" evidence="1">
    <location>
        <begin position="23"/>
        <end position="197"/>
    </location>
</feature>
<dbReference type="RefSeq" id="WP_262989320.1">
    <property type="nucleotide sequence ID" value="NZ_JAOTEN010000001.1"/>
</dbReference>
<evidence type="ECO:0000313" key="2">
    <source>
        <dbReference type="EMBL" id="MCU7613473.1"/>
    </source>
</evidence>
<organism evidence="2 3">
    <name type="scientific">Chryseobacterium gilvum</name>
    <dbReference type="NCBI Taxonomy" id="2976534"/>
    <lineage>
        <taxon>Bacteria</taxon>
        <taxon>Pseudomonadati</taxon>
        <taxon>Bacteroidota</taxon>
        <taxon>Flavobacteriia</taxon>
        <taxon>Flavobacteriales</taxon>
        <taxon>Weeksellaceae</taxon>
        <taxon>Chryseobacterium group</taxon>
        <taxon>Chryseobacterium</taxon>
    </lineage>
</organism>
<evidence type="ECO:0000313" key="3">
    <source>
        <dbReference type="Proteomes" id="UP001208114"/>
    </source>
</evidence>
<evidence type="ECO:0000256" key="1">
    <source>
        <dbReference type="SAM" id="SignalP"/>
    </source>
</evidence>
<protein>
    <submittedName>
        <fullName evidence="2">Uncharacterized protein</fullName>
    </submittedName>
</protein>
<proteinExistence type="predicted"/>
<comment type="caution">
    <text evidence="2">The sequence shown here is derived from an EMBL/GenBank/DDBJ whole genome shotgun (WGS) entry which is preliminary data.</text>
</comment>
<keyword evidence="1" id="KW-0732">Signal</keyword>
<gene>
    <name evidence="2" type="ORF">N0B16_03405</name>
</gene>
<dbReference type="Proteomes" id="UP001208114">
    <property type="component" value="Unassembled WGS sequence"/>
</dbReference>
<feature type="signal peptide" evidence="1">
    <location>
        <begin position="1"/>
        <end position="22"/>
    </location>
</feature>
<dbReference type="EMBL" id="JAOTEN010000001">
    <property type="protein sequence ID" value="MCU7613473.1"/>
    <property type="molecule type" value="Genomic_DNA"/>
</dbReference>
<accession>A0ABT2VU07</accession>
<name>A0ABT2VU07_9FLAO</name>
<sequence length="197" mass="20110">MKKKLTKILMPLAFYFTASIHAQVKIGDNPLTIATIQPSTLLEIESSDKALLVTRIANTASITTPVSGMIIYDNSGSCFRAYQGASWSGCNFAADASSGGSAAVSSWNCSGTDTGTMQVGVPVSGVTHTVTANVTSVGSYSVQAIINGVSFSATGTFPGTGSQTITLTASGTPTISGINTYGLSTTPSCSFARTVNP</sequence>
<keyword evidence="3" id="KW-1185">Reference proteome</keyword>